<dbReference type="EMBL" id="MN740916">
    <property type="protein sequence ID" value="QHU17555.1"/>
    <property type="molecule type" value="Genomic_DNA"/>
</dbReference>
<accession>A0A6C0KHU4</accession>
<organism evidence="1">
    <name type="scientific">viral metagenome</name>
    <dbReference type="NCBI Taxonomy" id="1070528"/>
    <lineage>
        <taxon>unclassified sequences</taxon>
        <taxon>metagenomes</taxon>
        <taxon>organismal metagenomes</taxon>
    </lineage>
</organism>
<sequence>MEQTNLESDISQYEDITKIKKLYNRISNTNLFLNQYTLPDIEEAKPKLIEYFRKKDPYITAGHIQSFVDETARRLTCDLFGDMNNTQMIGVGNLIQDSRTLNPDDFKKLHRLINIDSTYRKNLWGSDETYDSTVSTNMTIKLNDTLDNVISLEMTSVSIPYTFYSIDSTYGNNYFYIEDTSSSEIVKIEIDGANYTISSLISAIQDVINIQYEDILTISVDSLSYKTTITNVSDDITYNFIFYDHEDGISESKVNNNLGWILGFRQPTFDDNGNDVSIEYSIGPSDSIISESICFIPHTKYFIVTIEDNNKEQTNKGLVQIGDDVTFIKQTQYFKNSVIQGRETCLDDSNIQTFIDTNANPVNNLYNNLVTVGTNVIGDTLTETLTTATTSTLAGNDSTAEIEQVITNTANDALDTFTANETTQLIGGVVTNLQRVSALRNSVTENLTKNQIYSSLQIKKSKTKNVAINQNNINTNTISDVFAVIPFEDKSLTWGQTTFTSDKNRFKRNYTKPVNIDKLTVKLLDDRGNIVNLNGTEWSFSMMSTHLYER</sequence>
<dbReference type="AlphaFoldDB" id="A0A6C0KHU4"/>
<proteinExistence type="predicted"/>
<protein>
    <submittedName>
        <fullName evidence="1">Uncharacterized protein</fullName>
    </submittedName>
</protein>
<name>A0A6C0KHU4_9ZZZZ</name>
<reference evidence="1" key="1">
    <citation type="journal article" date="2020" name="Nature">
        <title>Giant virus diversity and host interactions through global metagenomics.</title>
        <authorList>
            <person name="Schulz F."/>
            <person name="Roux S."/>
            <person name="Paez-Espino D."/>
            <person name="Jungbluth S."/>
            <person name="Walsh D.A."/>
            <person name="Denef V.J."/>
            <person name="McMahon K.D."/>
            <person name="Konstantinidis K.T."/>
            <person name="Eloe-Fadrosh E.A."/>
            <person name="Kyrpides N.C."/>
            <person name="Woyke T."/>
        </authorList>
    </citation>
    <scope>NUCLEOTIDE SEQUENCE</scope>
    <source>
        <strain evidence="1">GVMAG-S-3300012919-55</strain>
    </source>
</reference>
<evidence type="ECO:0000313" key="1">
    <source>
        <dbReference type="EMBL" id="QHU17555.1"/>
    </source>
</evidence>